<keyword evidence="1" id="KW-1133">Transmembrane helix</keyword>
<dbReference type="PANTHER" id="PTHR40078:SF1">
    <property type="entry name" value="INTEGRAL MEMBRANE PROTEIN"/>
    <property type="match status" value="1"/>
</dbReference>
<keyword evidence="3" id="KW-1185">Reference proteome</keyword>
<feature type="transmembrane region" description="Helical" evidence="1">
    <location>
        <begin position="82"/>
        <end position="101"/>
    </location>
</feature>
<feature type="transmembrane region" description="Helical" evidence="1">
    <location>
        <begin position="162"/>
        <end position="190"/>
    </location>
</feature>
<name>A0A2P8HFU5_9BACI</name>
<feature type="transmembrane region" description="Helical" evidence="1">
    <location>
        <begin position="107"/>
        <end position="130"/>
    </location>
</feature>
<evidence type="ECO:0000313" key="2">
    <source>
        <dbReference type="EMBL" id="PSL45098.1"/>
    </source>
</evidence>
<dbReference type="InterPro" id="IPR038750">
    <property type="entry name" value="YczE/YyaS-like"/>
</dbReference>
<reference evidence="2 3" key="1">
    <citation type="submission" date="2018-03" db="EMBL/GenBank/DDBJ databases">
        <title>Genomic Encyclopedia of Type Strains, Phase III (KMG-III): the genomes of soil and plant-associated and newly described type strains.</title>
        <authorList>
            <person name="Whitman W."/>
        </authorList>
    </citation>
    <scope>NUCLEOTIDE SEQUENCE [LARGE SCALE GENOMIC DNA]</scope>
    <source>
        <strain evidence="2 3">CGMCC 1.07653</strain>
    </source>
</reference>
<dbReference type="AlphaFoldDB" id="A0A2P8HFU5"/>
<organism evidence="2 3">
    <name type="scientific">Salsuginibacillus halophilus</name>
    <dbReference type="NCBI Taxonomy" id="517424"/>
    <lineage>
        <taxon>Bacteria</taxon>
        <taxon>Bacillati</taxon>
        <taxon>Bacillota</taxon>
        <taxon>Bacilli</taxon>
        <taxon>Bacillales</taxon>
        <taxon>Bacillaceae</taxon>
        <taxon>Salsuginibacillus</taxon>
    </lineage>
</organism>
<dbReference type="PANTHER" id="PTHR40078">
    <property type="entry name" value="INTEGRAL MEMBRANE PROTEIN-RELATED"/>
    <property type="match status" value="1"/>
</dbReference>
<gene>
    <name evidence="2" type="ORF">B0H94_107103</name>
</gene>
<feature type="transmembrane region" description="Helical" evidence="1">
    <location>
        <begin position="12"/>
        <end position="32"/>
    </location>
</feature>
<keyword evidence="1" id="KW-0472">Membrane</keyword>
<dbReference type="EMBL" id="PYAV01000007">
    <property type="protein sequence ID" value="PSL45098.1"/>
    <property type="molecule type" value="Genomic_DNA"/>
</dbReference>
<dbReference type="Proteomes" id="UP000242310">
    <property type="component" value="Unassembled WGS sequence"/>
</dbReference>
<evidence type="ECO:0008006" key="4">
    <source>
        <dbReference type="Google" id="ProtNLM"/>
    </source>
</evidence>
<accession>A0A2P8HFU5</accession>
<evidence type="ECO:0000313" key="3">
    <source>
        <dbReference type="Proteomes" id="UP000242310"/>
    </source>
</evidence>
<feature type="transmembrane region" description="Helical" evidence="1">
    <location>
        <begin position="52"/>
        <end position="75"/>
    </location>
</feature>
<sequence>MILSNARRRFLLRWLFFSIGLIIMSFGVALMIEADLGSAPWDVLHIGLYLQFGLTVGTWSIIVGLFILAVSSLMLKMWPQAGAVLNMLLVGVFIDIFLLVLSTPESLLLRSFMLVSGIVIMGYGIGLYIAPNCGAGPRDSLMLALHELTGWAVSRVRGVMEIFVLLIGWLLGGPVFIGTILFSVGIGAVVGRALPQCRVFVQQILERGVRYEDFHEGPLRSDDHDRTCKEAR</sequence>
<keyword evidence="1" id="KW-0812">Transmembrane</keyword>
<dbReference type="Pfam" id="PF19700">
    <property type="entry name" value="DUF6198"/>
    <property type="match status" value="1"/>
</dbReference>
<protein>
    <recommendedName>
        <fullName evidence="4">Membrane protein YczE</fullName>
    </recommendedName>
</protein>
<proteinExistence type="predicted"/>
<evidence type="ECO:0000256" key="1">
    <source>
        <dbReference type="SAM" id="Phobius"/>
    </source>
</evidence>
<comment type="caution">
    <text evidence="2">The sequence shown here is derived from an EMBL/GenBank/DDBJ whole genome shotgun (WGS) entry which is preliminary data.</text>
</comment>